<dbReference type="Ensembl" id="ENSORLT00015030509.1">
    <property type="protein sequence ID" value="ENSORLP00015021126.1"/>
    <property type="gene ID" value="ENSORLG00015022334.1"/>
</dbReference>
<name>A0A3P9IM87_ORYLA</name>
<reference evidence="1" key="4">
    <citation type="submission" date="2025-09" db="UniProtKB">
        <authorList>
            <consortium name="Ensembl"/>
        </authorList>
    </citation>
    <scope>IDENTIFICATION</scope>
    <source>
        <strain evidence="1">HSOK</strain>
    </source>
</reference>
<proteinExistence type="predicted"/>
<dbReference type="Gene3D" id="2.60.40.10">
    <property type="entry name" value="Immunoglobulins"/>
    <property type="match status" value="1"/>
</dbReference>
<organism evidence="1 2">
    <name type="scientific">Oryzias latipes</name>
    <name type="common">Japanese rice fish</name>
    <name type="synonym">Japanese killifish</name>
    <dbReference type="NCBI Taxonomy" id="8090"/>
    <lineage>
        <taxon>Eukaryota</taxon>
        <taxon>Metazoa</taxon>
        <taxon>Chordata</taxon>
        <taxon>Craniata</taxon>
        <taxon>Vertebrata</taxon>
        <taxon>Euteleostomi</taxon>
        <taxon>Actinopterygii</taxon>
        <taxon>Neopterygii</taxon>
        <taxon>Teleostei</taxon>
        <taxon>Neoteleostei</taxon>
        <taxon>Acanthomorphata</taxon>
        <taxon>Ovalentaria</taxon>
        <taxon>Atherinomorphae</taxon>
        <taxon>Beloniformes</taxon>
        <taxon>Adrianichthyidae</taxon>
        <taxon>Oryziinae</taxon>
        <taxon>Oryzias</taxon>
    </lineage>
</organism>
<evidence type="ECO:0008006" key="3">
    <source>
        <dbReference type="Google" id="ProtNLM"/>
    </source>
</evidence>
<reference evidence="1" key="3">
    <citation type="submission" date="2025-08" db="UniProtKB">
        <authorList>
            <consortium name="Ensembl"/>
        </authorList>
    </citation>
    <scope>IDENTIFICATION</scope>
    <source>
        <strain evidence="1">HSOK</strain>
    </source>
</reference>
<dbReference type="AlphaFoldDB" id="A0A3P9IM87"/>
<reference evidence="1 2" key="2">
    <citation type="submission" date="2017-04" db="EMBL/GenBank/DDBJ databases">
        <title>CpG methylation of centromeres and impact of large insertions on vertebrate speciation.</title>
        <authorList>
            <person name="Ichikawa K."/>
            <person name="Yoshimura J."/>
            <person name="Morishita S."/>
        </authorList>
    </citation>
    <scope>NUCLEOTIDE SEQUENCE</scope>
    <source>
        <strain evidence="1 2">HSOK</strain>
    </source>
</reference>
<evidence type="ECO:0000313" key="1">
    <source>
        <dbReference type="Ensembl" id="ENSORLP00015021126.1"/>
    </source>
</evidence>
<protein>
    <recommendedName>
        <fullName evidence="3">Immunoglobulin V-set domain-containing protein</fullName>
    </recommendedName>
</protein>
<reference key="1">
    <citation type="journal article" date="2007" name="Nature">
        <title>The medaka draft genome and insights into vertebrate genome evolution.</title>
        <authorList>
            <person name="Kasahara M."/>
            <person name="Naruse K."/>
            <person name="Sasaki S."/>
            <person name="Nakatani Y."/>
            <person name="Qu W."/>
            <person name="Ahsan B."/>
            <person name="Yamada T."/>
            <person name="Nagayasu Y."/>
            <person name="Doi K."/>
            <person name="Kasai Y."/>
            <person name="Jindo T."/>
            <person name="Kobayashi D."/>
            <person name="Shimada A."/>
            <person name="Toyoda A."/>
            <person name="Kuroki Y."/>
            <person name="Fujiyama A."/>
            <person name="Sasaki T."/>
            <person name="Shimizu A."/>
            <person name="Asakawa S."/>
            <person name="Shimizu N."/>
            <person name="Hashimoto S."/>
            <person name="Yang J."/>
            <person name="Lee Y."/>
            <person name="Matsushima K."/>
            <person name="Sugano S."/>
            <person name="Sakaizumi M."/>
            <person name="Narita T."/>
            <person name="Ohishi K."/>
            <person name="Haga S."/>
            <person name="Ohta F."/>
            <person name="Nomoto H."/>
            <person name="Nogata K."/>
            <person name="Morishita T."/>
            <person name="Endo T."/>
            <person name="Shin-I T."/>
            <person name="Takeda H."/>
            <person name="Morishita S."/>
            <person name="Kohara Y."/>
        </authorList>
    </citation>
    <scope>NUCLEOTIDE SEQUENCE [LARGE SCALE GENOMIC DNA]</scope>
    <source>
        <strain>Hd-rR</strain>
    </source>
</reference>
<dbReference type="InterPro" id="IPR036179">
    <property type="entry name" value="Ig-like_dom_sf"/>
</dbReference>
<evidence type="ECO:0000313" key="2">
    <source>
        <dbReference type="Proteomes" id="UP000265200"/>
    </source>
</evidence>
<dbReference type="Proteomes" id="UP000265200">
    <property type="component" value="Chromosome 10"/>
</dbReference>
<dbReference type="InterPro" id="IPR013783">
    <property type="entry name" value="Ig-like_fold"/>
</dbReference>
<dbReference type="SUPFAM" id="SSF48726">
    <property type="entry name" value="Immunoglobulin"/>
    <property type="match status" value="1"/>
</dbReference>
<sequence>RKEMKKHFEVLLFLFNFESKNANGAQCYGALGGTVSLQLMDDFSQIHKYDLKFKTESVLSGPSGIKMKNRSSFFPSNGTFWIHNLSRNDSGEYRLTTFDSNGKMTENHTLQLLVQGKYVFIS</sequence>
<accession>A0A3P9IM87</accession>